<dbReference type="SUPFAM" id="SSF46785">
    <property type="entry name" value="Winged helix' DNA-binding domain"/>
    <property type="match status" value="1"/>
</dbReference>
<dbReference type="InterPro" id="IPR011663">
    <property type="entry name" value="UTRA"/>
</dbReference>
<dbReference type="EMBL" id="JAFEJS010000010">
    <property type="protein sequence ID" value="MBT1173482.1"/>
    <property type="molecule type" value="Genomic_DNA"/>
</dbReference>
<sequence>MGTDDVIAAFTPSMTGETPLYEQVSSFFKQRIRSGALQPGDKIPPETALSAELGISRTTIRQAMDVLVSEGLIVRQRGRGSFVASPKMRRPLNHLYNFTENMRELGAEPESIVLDCAVEPASPELEQKLELPQRQKRVFRLRRLRCADTTPILLEDTCIPYYLCPGIEQIDFASHSLYQTLSGRYELNLHHATETIEAILIGADDARLLDCTTPAPGYRITRTSRLDTGLVYEYTESVTNAERCMFQMELYSSNAGAKNPAAIERRVSL</sequence>
<dbReference type="Gene3D" id="3.40.1410.10">
    <property type="entry name" value="Chorismate lyase-like"/>
    <property type="match status" value="1"/>
</dbReference>
<feature type="domain" description="HTH gntR-type" evidence="4">
    <location>
        <begin position="18"/>
        <end position="86"/>
    </location>
</feature>
<proteinExistence type="predicted"/>
<keyword evidence="6" id="KW-1185">Reference proteome</keyword>
<dbReference type="InterPro" id="IPR028978">
    <property type="entry name" value="Chorismate_lyase_/UTRA_dom_sf"/>
</dbReference>
<dbReference type="SMART" id="SM00866">
    <property type="entry name" value="UTRA"/>
    <property type="match status" value="1"/>
</dbReference>
<dbReference type="PANTHER" id="PTHR44846">
    <property type="entry name" value="MANNOSYL-D-GLYCERATE TRANSPORT/METABOLISM SYSTEM REPRESSOR MNGR-RELATED"/>
    <property type="match status" value="1"/>
</dbReference>
<dbReference type="PROSITE" id="PS50949">
    <property type="entry name" value="HTH_GNTR"/>
    <property type="match status" value="1"/>
</dbReference>
<dbReference type="InterPro" id="IPR036390">
    <property type="entry name" value="WH_DNA-bd_sf"/>
</dbReference>
<accession>A0ABS5UR98</accession>
<evidence type="ECO:0000313" key="5">
    <source>
        <dbReference type="EMBL" id="MBT1173482.1"/>
    </source>
</evidence>
<comment type="caution">
    <text evidence="5">The sequence shown here is derived from an EMBL/GenBank/DDBJ whole genome shotgun (WGS) entry which is preliminary data.</text>
</comment>
<reference evidence="5 6" key="1">
    <citation type="journal article" date="2021" name="Environ. Microbiol.">
        <title>Genetic insights into the dark matter of the mammalian gut microbiota through targeted genome reconstruction.</title>
        <authorList>
            <person name="Lugli G.A."/>
            <person name="Alessandri G."/>
            <person name="Milani C."/>
            <person name="Viappiani A."/>
            <person name="Fontana F."/>
            <person name="Tarracchini C."/>
            <person name="Mancabelli L."/>
            <person name="Argentini C."/>
            <person name="Ruiz L."/>
            <person name="Margolles A."/>
            <person name="van Sinderen D."/>
            <person name="Turroni F."/>
            <person name="Ventura M."/>
        </authorList>
    </citation>
    <scope>NUCLEOTIDE SEQUENCE [LARGE SCALE GENOMIC DNA]</scope>
    <source>
        <strain evidence="5 6">MA2</strain>
    </source>
</reference>
<dbReference type="RefSeq" id="WP_214358733.1">
    <property type="nucleotide sequence ID" value="NZ_JAFEJS010000010.1"/>
</dbReference>
<dbReference type="SUPFAM" id="SSF64288">
    <property type="entry name" value="Chorismate lyase-like"/>
    <property type="match status" value="1"/>
</dbReference>
<dbReference type="Proteomes" id="UP000773064">
    <property type="component" value="Unassembled WGS sequence"/>
</dbReference>
<gene>
    <name evidence="5" type="ORF">JS528_09045</name>
</gene>
<keyword evidence="2" id="KW-0238">DNA-binding</keyword>
<organism evidence="5 6">
    <name type="scientific">Bifidobacterium santillanense</name>
    <dbReference type="NCBI Taxonomy" id="2809028"/>
    <lineage>
        <taxon>Bacteria</taxon>
        <taxon>Bacillati</taxon>
        <taxon>Actinomycetota</taxon>
        <taxon>Actinomycetes</taxon>
        <taxon>Bifidobacteriales</taxon>
        <taxon>Bifidobacteriaceae</taxon>
        <taxon>Bifidobacterium</taxon>
    </lineage>
</organism>
<dbReference type="InterPro" id="IPR000524">
    <property type="entry name" value="Tscrpt_reg_HTH_GntR"/>
</dbReference>
<dbReference type="PANTHER" id="PTHR44846:SF1">
    <property type="entry name" value="MANNOSYL-D-GLYCERATE TRANSPORT_METABOLISM SYSTEM REPRESSOR MNGR-RELATED"/>
    <property type="match status" value="1"/>
</dbReference>
<keyword evidence="1" id="KW-0805">Transcription regulation</keyword>
<name>A0ABS5UR98_9BIFI</name>
<dbReference type="PRINTS" id="PR00035">
    <property type="entry name" value="HTHGNTR"/>
</dbReference>
<protein>
    <submittedName>
        <fullName evidence="5">GntR family transcriptional regulator</fullName>
    </submittedName>
</protein>
<evidence type="ECO:0000256" key="3">
    <source>
        <dbReference type="ARBA" id="ARBA00023163"/>
    </source>
</evidence>
<evidence type="ECO:0000256" key="1">
    <source>
        <dbReference type="ARBA" id="ARBA00023015"/>
    </source>
</evidence>
<dbReference type="Pfam" id="PF00392">
    <property type="entry name" value="GntR"/>
    <property type="match status" value="1"/>
</dbReference>
<dbReference type="InterPro" id="IPR050679">
    <property type="entry name" value="Bact_HTH_transcr_reg"/>
</dbReference>
<dbReference type="SMART" id="SM00345">
    <property type="entry name" value="HTH_GNTR"/>
    <property type="match status" value="1"/>
</dbReference>
<dbReference type="CDD" id="cd07377">
    <property type="entry name" value="WHTH_GntR"/>
    <property type="match status" value="1"/>
</dbReference>
<dbReference type="InterPro" id="IPR036388">
    <property type="entry name" value="WH-like_DNA-bd_sf"/>
</dbReference>
<evidence type="ECO:0000259" key="4">
    <source>
        <dbReference type="PROSITE" id="PS50949"/>
    </source>
</evidence>
<dbReference type="Gene3D" id="1.10.10.10">
    <property type="entry name" value="Winged helix-like DNA-binding domain superfamily/Winged helix DNA-binding domain"/>
    <property type="match status" value="1"/>
</dbReference>
<dbReference type="Pfam" id="PF07702">
    <property type="entry name" value="UTRA"/>
    <property type="match status" value="1"/>
</dbReference>
<evidence type="ECO:0000256" key="2">
    <source>
        <dbReference type="ARBA" id="ARBA00023125"/>
    </source>
</evidence>
<evidence type="ECO:0000313" key="6">
    <source>
        <dbReference type="Proteomes" id="UP000773064"/>
    </source>
</evidence>
<keyword evidence="3" id="KW-0804">Transcription</keyword>